<keyword evidence="3" id="KW-0597">Phosphoprotein</keyword>
<keyword evidence="7" id="KW-0808">Transferase</keyword>
<dbReference type="InterPro" id="IPR036890">
    <property type="entry name" value="HATPase_C_sf"/>
</dbReference>
<dbReference type="GO" id="GO:0000155">
    <property type="term" value="F:phosphorelay sensor kinase activity"/>
    <property type="evidence" value="ECO:0007669"/>
    <property type="project" value="InterPro"/>
</dbReference>
<dbReference type="InterPro" id="IPR005467">
    <property type="entry name" value="His_kinase_dom"/>
</dbReference>
<dbReference type="SUPFAM" id="SSF47384">
    <property type="entry name" value="Homodimeric domain of signal transducing histidine kinase"/>
    <property type="match status" value="1"/>
</dbReference>
<evidence type="ECO:0000256" key="1">
    <source>
        <dbReference type="ARBA" id="ARBA00000085"/>
    </source>
</evidence>
<dbReference type="PROSITE" id="PS50109">
    <property type="entry name" value="HIS_KIN"/>
    <property type="match status" value="1"/>
</dbReference>
<feature type="domain" description="Histidine kinase" evidence="6">
    <location>
        <begin position="557"/>
        <end position="802"/>
    </location>
</feature>
<dbReference type="Pfam" id="PF01590">
    <property type="entry name" value="GAF"/>
    <property type="match status" value="2"/>
</dbReference>
<protein>
    <recommendedName>
        <fullName evidence="2">histidine kinase</fullName>
        <ecNumber evidence="2">2.7.13.3</ecNumber>
    </recommendedName>
</protein>
<dbReference type="EMBL" id="LS398110">
    <property type="protein sequence ID" value="SPP93158.1"/>
    <property type="molecule type" value="Genomic_DNA"/>
</dbReference>
<evidence type="ECO:0000256" key="5">
    <source>
        <dbReference type="SAM" id="MobiDB-lite"/>
    </source>
</evidence>
<dbReference type="InterPro" id="IPR035965">
    <property type="entry name" value="PAS-like_dom_sf"/>
</dbReference>
<dbReference type="InterPro" id="IPR003594">
    <property type="entry name" value="HATPase_dom"/>
</dbReference>
<name>A0A2U3PVM4_9BRAD</name>
<dbReference type="Pfam" id="PF02518">
    <property type="entry name" value="HATPase_c"/>
    <property type="match status" value="1"/>
</dbReference>
<reference evidence="7 8" key="1">
    <citation type="submission" date="2018-03" db="EMBL/GenBank/DDBJ databases">
        <authorList>
            <person name="Gully D."/>
        </authorList>
    </citation>
    <scope>NUCLEOTIDE SEQUENCE [LARGE SCALE GENOMIC DNA]</scope>
    <source>
        <strain evidence="7">ORS3257</strain>
    </source>
</reference>
<dbReference type="Gene3D" id="1.10.287.130">
    <property type="match status" value="1"/>
</dbReference>
<dbReference type="SMART" id="SM00065">
    <property type="entry name" value="GAF"/>
    <property type="match status" value="2"/>
</dbReference>
<dbReference type="SUPFAM" id="SSF55781">
    <property type="entry name" value="GAF domain-like"/>
    <property type="match status" value="2"/>
</dbReference>
<evidence type="ECO:0000313" key="7">
    <source>
        <dbReference type="EMBL" id="SPP93158.1"/>
    </source>
</evidence>
<feature type="region of interest" description="Disordered" evidence="5">
    <location>
        <begin position="1"/>
        <end position="40"/>
    </location>
</feature>
<proteinExistence type="predicted"/>
<feature type="compositionally biased region" description="Basic residues" evidence="5">
    <location>
        <begin position="12"/>
        <end position="21"/>
    </location>
</feature>
<dbReference type="EC" id="2.7.13.3" evidence="2"/>
<dbReference type="Pfam" id="PF00512">
    <property type="entry name" value="HisKA"/>
    <property type="match status" value="1"/>
</dbReference>
<evidence type="ECO:0000256" key="2">
    <source>
        <dbReference type="ARBA" id="ARBA00012438"/>
    </source>
</evidence>
<dbReference type="RefSeq" id="WP_122401585.1">
    <property type="nucleotide sequence ID" value="NZ_LS398110.1"/>
</dbReference>
<dbReference type="PANTHER" id="PTHR43065">
    <property type="entry name" value="SENSOR HISTIDINE KINASE"/>
    <property type="match status" value="1"/>
</dbReference>
<dbReference type="SMART" id="SM00388">
    <property type="entry name" value="HisKA"/>
    <property type="match status" value="1"/>
</dbReference>
<dbReference type="Gene3D" id="3.30.565.10">
    <property type="entry name" value="Histidine kinase-like ATPase, C-terminal domain"/>
    <property type="match status" value="1"/>
</dbReference>
<dbReference type="InterPro" id="IPR004358">
    <property type="entry name" value="Sig_transdc_His_kin-like_C"/>
</dbReference>
<feature type="coiled-coil region" evidence="4">
    <location>
        <begin position="521"/>
        <end position="548"/>
    </location>
</feature>
<dbReference type="SUPFAM" id="SSF55785">
    <property type="entry name" value="PYP-like sensor domain (PAS domain)"/>
    <property type="match status" value="1"/>
</dbReference>
<dbReference type="InterPro" id="IPR003661">
    <property type="entry name" value="HisK_dim/P_dom"/>
</dbReference>
<dbReference type="PRINTS" id="PR00344">
    <property type="entry name" value="BCTRLSENSOR"/>
</dbReference>
<dbReference type="Proteomes" id="UP000246085">
    <property type="component" value="Chromosome BRAD3257"/>
</dbReference>
<dbReference type="InterPro" id="IPR029016">
    <property type="entry name" value="GAF-like_dom_sf"/>
</dbReference>
<dbReference type="InterPro" id="IPR003018">
    <property type="entry name" value="GAF"/>
</dbReference>
<accession>A0A2U3PVM4</accession>
<comment type="catalytic activity">
    <reaction evidence="1">
        <text>ATP + protein L-histidine = ADP + protein N-phospho-L-histidine.</text>
        <dbReference type="EC" id="2.7.13.3"/>
    </reaction>
</comment>
<dbReference type="CDD" id="cd00082">
    <property type="entry name" value="HisKA"/>
    <property type="match status" value="1"/>
</dbReference>
<gene>
    <name evidence="7" type="ORF">BRAD3257_2066</name>
</gene>
<keyword evidence="7" id="KW-0418">Kinase</keyword>
<evidence type="ECO:0000256" key="4">
    <source>
        <dbReference type="SAM" id="Coils"/>
    </source>
</evidence>
<organism evidence="7 8">
    <name type="scientific">Bradyrhizobium vignae</name>
    <dbReference type="NCBI Taxonomy" id="1549949"/>
    <lineage>
        <taxon>Bacteria</taxon>
        <taxon>Pseudomonadati</taxon>
        <taxon>Pseudomonadota</taxon>
        <taxon>Alphaproteobacteria</taxon>
        <taxon>Hyphomicrobiales</taxon>
        <taxon>Nitrobacteraceae</taxon>
        <taxon>Bradyrhizobium</taxon>
    </lineage>
</organism>
<dbReference type="Gene3D" id="3.30.450.20">
    <property type="entry name" value="PAS domain"/>
    <property type="match status" value="1"/>
</dbReference>
<dbReference type="Gene3D" id="3.30.450.40">
    <property type="match status" value="2"/>
</dbReference>
<dbReference type="SUPFAM" id="SSF55874">
    <property type="entry name" value="ATPase domain of HSP90 chaperone/DNA topoisomerase II/histidine kinase"/>
    <property type="match status" value="1"/>
</dbReference>
<sequence length="807" mass="90209">MARASKTGNKAGRAKAGRKRSSQYGRKSTQTKRGTASRHKALSAAVLRRKLERQSIELDQAHEQQTATADVLRLISRSTFDLQRVLDTLTESACRLCDAYDAVLLLREDDFLRIAAHHGDIPVVDKWPISRDWVSGRCVVDRKPIHVHDLWAEEVEFPRARAFSLNTGHRSLFAVPLMREQEAIGAINIRRTEVRPFTDKQIDLLQTFADQAVIAIENVRLFNETQEALERQTATADVLKVISRSSVDLETVLETLVETVARLCRADQVYMFHLRHDLWHLIADYGLSIEAREFFKTNPFTPGRGSTSGRAAMELRAVSIADVLQDPEYTLSKGQAIAGYRSTLGVPLLRENTLIGVFSIVRTRVEPFASKDVELATSFADQAVIAIENARLFDELRERQAELRVTFDNMGDAVAMFGADKRLAAWNRNLQDMLDLPDDLLVSRPNFAELFRYLAARGEFGSGDLEAELARSVDDIGREMRYERVRPDGCIVEVRRNPVPDGGFVLIYADITERKRSEDAVRMAREAAEKALLDLQAAQDRLVQTEKLASLGQLTAGIAHEIKNPLNFVNNFSTLSVELTDELNDVLRQAELVETIRKETDELTGMLKDNLSKIVQHGKRADSIVKNMLLHSREGSREQRVADVNALVEESLNLAYHGARAEKSGFEIFLQRELDANAGTIEVFPQEVSRALLNLISNGFYAATKRRIENGGTGAEPTVLASTKDLGSSVEIRIRDNGTGIPPEVREKIFDPFFTTKPTGEGTGLGLSMTHDIIVKQHGGRIDVETKLGEFTEFIITLPRNNRKASG</sequence>
<dbReference type="KEGG" id="bvz:BRAD3257_2066"/>
<dbReference type="AlphaFoldDB" id="A0A2U3PVM4"/>
<dbReference type="InterPro" id="IPR036097">
    <property type="entry name" value="HisK_dim/P_sf"/>
</dbReference>
<evidence type="ECO:0000313" key="8">
    <source>
        <dbReference type="Proteomes" id="UP000246085"/>
    </source>
</evidence>
<evidence type="ECO:0000256" key="3">
    <source>
        <dbReference type="ARBA" id="ARBA00022553"/>
    </source>
</evidence>
<feature type="compositionally biased region" description="Polar residues" evidence="5">
    <location>
        <begin position="22"/>
        <end position="34"/>
    </location>
</feature>
<dbReference type="SMART" id="SM00387">
    <property type="entry name" value="HATPase_c"/>
    <property type="match status" value="1"/>
</dbReference>
<evidence type="ECO:0000259" key="6">
    <source>
        <dbReference type="PROSITE" id="PS50109"/>
    </source>
</evidence>
<keyword evidence="4" id="KW-0175">Coiled coil</keyword>
<dbReference type="PANTHER" id="PTHR43065:SF42">
    <property type="entry name" value="TWO-COMPONENT SENSOR PPRA"/>
    <property type="match status" value="1"/>
</dbReference>
<dbReference type="Pfam" id="PF12860">
    <property type="entry name" value="PAS_7"/>
    <property type="match status" value="1"/>
</dbReference>